<evidence type="ECO:0000256" key="1">
    <source>
        <dbReference type="SAM" id="MobiDB-lite"/>
    </source>
</evidence>
<reference evidence="2 3" key="1">
    <citation type="journal article" date="2024" name="Microbiol. Resour. Announc.">
        <title>Genome annotations for the ascomycete fungi Trichoderma harzianum, Trichoderma aggressivum, and Purpureocillium lilacinum.</title>
        <authorList>
            <person name="Beijen E.P.W."/>
            <person name="Ohm R.A."/>
        </authorList>
    </citation>
    <scope>NUCLEOTIDE SEQUENCE [LARGE SCALE GENOMIC DNA]</scope>
    <source>
        <strain evidence="2 3">CBS 150709</strain>
    </source>
</reference>
<dbReference type="Proteomes" id="UP001287286">
    <property type="component" value="Unassembled WGS sequence"/>
</dbReference>
<dbReference type="EMBL" id="JAWRVI010000008">
    <property type="protein sequence ID" value="KAK4092680.1"/>
    <property type="molecule type" value="Genomic_DNA"/>
</dbReference>
<accession>A0ABR0C8Y2</accession>
<evidence type="ECO:0000313" key="2">
    <source>
        <dbReference type="EMBL" id="KAK4092680.1"/>
    </source>
</evidence>
<feature type="region of interest" description="Disordered" evidence="1">
    <location>
        <begin position="1"/>
        <end position="165"/>
    </location>
</feature>
<sequence>MKPPLTIPLCPNASRQAIRPFARPLSPWPGTPRAAPQSTAPPNPTNTAPPHIISRPAPTSTLTMHHGSRLGKRARPAPPYYPRARPADGTQSPQPPPPPLPHPHAHSPKETPAGSPAPSYGATQVVRPPSVPLKVAPSRRLGLVPSASSATPRDRKEFSPSPPGC</sequence>
<organism evidence="2 3">
    <name type="scientific">Purpureocillium lilacinum</name>
    <name type="common">Paecilomyces lilacinus</name>
    <dbReference type="NCBI Taxonomy" id="33203"/>
    <lineage>
        <taxon>Eukaryota</taxon>
        <taxon>Fungi</taxon>
        <taxon>Dikarya</taxon>
        <taxon>Ascomycota</taxon>
        <taxon>Pezizomycotina</taxon>
        <taxon>Sordariomycetes</taxon>
        <taxon>Hypocreomycetidae</taxon>
        <taxon>Hypocreales</taxon>
        <taxon>Ophiocordycipitaceae</taxon>
        <taxon>Purpureocillium</taxon>
    </lineage>
</organism>
<name>A0ABR0C8Y2_PURLI</name>
<protein>
    <submittedName>
        <fullName evidence="2">Uncharacterized protein</fullName>
    </submittedName>
</protein>
<feature type="compositionally biased region" description="Pro residues" evidence="1">
    <location>
        <begin position="93"/>
        <end position="102"/>
    </location>
</feature>
<proteinExistence type="predicted"/>
<gene>
    <name evidence="2" type="ORF">Purlil1_3301</name>
</gene>
<feature type="compositionally biased region" description="Basic residues" evidence="1">
    <location>
        <begin position="66"/>
        <end position="75"/>
    </location>
</feature>
<comment type="caution">
    <text evidence="2">The sequence shown here is derived from an EMBL/GenBank/DDBJ whole genome shotgun (WGS) entry which is preliminary data.</text>
</comment>
<evidence type="ECO:0000313" key="3">
    <source>
        <dbReference type="Proteomes" id="UP001287286"/>
    </source>
</evidence>
<keyword evidence="3" id="KW-1185">Reference proteome</keyword>